<dbReference type="RefSeq" id="WP_153972941.1">
    <property type="nucleotide sequence ID" value="NZ_JACRWE010000014.1"/>
</dbReference>
<keyword evidence="2" id="KW-1185">Reference proteome</keyword>
<dbReference type="Proteomes" id="UP000609849">
    <property type="component" value="Unassembled WGS sequence"/>
</dbReference>
<evidence type="ECO:0000313" key="2">
    <source>
        <dbReference type="Proteomes" id="UP000609849"/>
    </source>
</evidence>
<dbReference type="EMBL" id="JACRWE010000014">
    <property type="protein sequence ID" value="MBC5998302.1"/>
    <property type="molecule type" value="Genomic_DNA"/>
</dbReference>
<name>A0ABR7JU75_9FIRM</name>
<evidence type="ECO:0000313" key="1">
    <source>
        <dbReference type="EMBL" id="MBC5998302.1"/>
    </source>
</evidence>
<protein>
    <submittedName>
        <fullName evidence="1">Uncharacterized protein</fullName>
    </submittedName>
</protein>
<sequence length="220" mass="24878">MKVDASEVSQDNSSEISGYLDVKDSEISEVMTYDEMVTTMAKNENITIDEAIKILGPEEVRPYEKVVNEISKNTNLSYEDASKLINPNLIKETRSGKVVRATYRNITRTITVSNIYKPKLVWYCETDESGQFRAIRKIKNTSMNRSYNGTSKQFSGKVYTNLEDPNRIYYEVNGDFYNNGTTTVSGGTEISVGKSGTANFSVSYSSNHFKYHYSTGRQSF</sequence>
<reference evidence="1 2" key="1">
    <citation type="submission" date="2020-08" db="EMBL/GenBank/DDBJ databases">
        <authorList>
            <person name="Liu C."/>
            <person name="Sun Q."/>
        </authorList>
    </citation>
    <scope>NUCLEOTIDE SEQUENCE [LARGE SCALE GENOMIC DNA]</scope>
    <source>
        <strain evidence="1 2">NSJ-18</strain>
    </source>
</reference>
<accession>A0ABR7JU75</accession>
<proteinExistence type="predicted"/>
<comment type="caution">
    <text evidence="1">The sequence shown here is derived from an EMBL/GenBank/DDBJ whole genome shotgun (WGS) entry which is preliminary data.</text>
</comment>
<organism evidence="1 2">
    <name type="scientific">Romboutsia faecis</name>
    <dbReference type="NCBI Taxonomy" id="2764597"/>
    <lineage>
        <taxon>Bacteria</taxon>
        <taxon>Bacillati</taxon>
        <taxon>Bacillota</taxon>
        <taxon>Clostridia</taxon>
        <taxon>Peptostreptococcales</taxon>
        <taxon>Peptostreptococcaceae</taxon>
        <taxon>Romboutsia</taxon>
    </lineage>
</organism>
<gene>
    <name evidence="1" type="ORF">H8923_16250</name>
</gene>